<evidence type="ECO:0000259" key="1">
    <source>
        <dbReference type="Pfam" id="PF01656"/>
    </source>
</evidence>
<protein>
    <submittedName>
        <fullName evidence="2">Cell division inhibitor (MinD-2)</fullName>
    </submittedName>
</protein>
<reference evidence="2" key="1">
    <citation type="journal article" date="2015" name="MBio">
        <title>Genome-resolved metagenomic analysis reveals roles for candidate phyla and other microbial community members in biogeochemical transformations in oil reservoirs.</title>
        <authorList>
            <person name="Hu P."/>
            <person name="Tom L."/>
            <person name="Singh A."/>
            <person name="Thomas B.C."/>
            <person name="Baker B.J."/>
            <person name="Piceno Y.M."/>
            <person name="Andersen G.L."/>
            <person name="Banfield J.F."/>
        </authorList>
    </citation>
    <scope>NUCLEOTIDE SEQUENCE [LARGE SCALE GENOMIC DNA]</scope>
    <source>
        <strain evidence="3">49_2300</strain>
        <strain evidence="2">49_95</strain>
    </source>
</reference>
<organism evidence="2 5">
    <name type="scientific">Archaeoglobus fulgidus</name>
    <dbReference type="NCBI Taxonomy" id="2234"/>
    <lineage>
        <taxon>Archaea</taxon>
        <taxon>Methanobacteriati</taxon>
        <taxon>Methanobacteriota</taxon>
        <taxon>Archaeoglobi</taxon>
        <taxon>Archaeoglobales</taxon>
        <taxon>Archaeoglobaceae</taxon>
        <taxon>Archaeoglobus</taxon>
    </lineage>
</organism>
<dbReference type="InterPro" id="IPR027417">
    <property type="entry name" value="P-loop_NTPase"/>
</dbReference>
<evidence type="ECO:0000313" key="2">
    <source>
        <dbReference type="EMBL" id="KUJ93912.1"/>
    </source>
</evidence>
<dbReference type="GO" id="GO:0009898">
    <property type="term" value="C:cytoplasmic side of plasma membrane"/>
    <property type="evidence" value="ECO:0007669"/>
    <property type="project" value="TreeGrafter"/>
</dbReference>
<sequence>MREVLAAVSGKESEGKSTLTVNLSVLMAQKDYRVAVIDFDPSLPALSSLCKVDDVPPTAKNVIDGFASVDDIFYSGISGVEVIPAGMSIKEFRKANLRDLLERVEESADVLFLDVPGGLCHDSVLAIYAATSVLLVIKPEAASLEAALPLPRIIEKLKADFAGVVLNKVEEGEVEIDDVEALIGNVIAEIPYDEAIKKAMASGRPVIFSSPMSESSKSFVEIAEALSVWIDSFEGERRELVAGKRLFKALCP</sequence>
<evidence type="ECO:0000313" key="4">
    <source>
        <dbReference type="Proteomes" id="UP000054015"/>
    </source>
</evidence>
<dbReference type="GO" id="GO:0051301">
    <property type="term" value="P:cell division"/>
    <property type="evidence" value="ECO:0007669"/>
    <property type="project" value="UniProtKB-KW"/>
</dbReference>
<dbReference type="Proteomes" id="UP000054307">
    <property type="component" value="Unassembled WGS sequence"/>
</dbReference>
<dbReference type="SUPFAM" id="SSF52540">
    <property type="entry name" value="P-loop containing nucleoside triphosphate hydrolases"/>
    <property type="match status" value="1"/>
</dbReference>
<dbReference type="EMBL" id="LGEX01000005">
    <property type="protein sequence ID" value="KUK07461.1"/>
    <property type="molecule type" value="Genomic_DNA"/>
</dbReference>
<feature type="domain" description="CobQ/CobB/MinD/ParA nucleotide binding" evidence="1">
    <location>
        <begin position="6"/>
        <end position="206"/>
    </location>
</feature>
<dbReference type="Proteomes" id="UP000054015">
    <property type="component" value="Unassembled WGS sequence"/>
</dbReference>
<dbReference type="EMBL" id="LGEQ01000012">
    <property type="protein sequence ID" value="KUJ93912.1"/>
    <property type="molecule type" value="Genomic_DNA"/>
</dbReference>
<accession>A0A101DE81</accession>
<dbReference type="GO" id="GO:0016887">
    <property type="term" value="F:ATP hydrolysis activity"/>
    <property type="evidence" value="ECO:0007669"/>
    <property type="project" value="TreeGrafter"/>
</dbReference>
<evidence type="ECO:0000313" key="3">
    <source>
        <dbReference type="EMBL" id="KUK07461.1"/>
    </source>
</evidence>
<comment type="caution">
    <text evidence="2">The sequence shown here is derived from an EMBL/GenBank/DDBJ whole genome shotgun (WGS) entry which is preliminary data.</text>
</comment>
<dbReference type="GO" id="GO:0051782">
    <property type="term" value="P:negative regulation of cell division"/>
    <property type="evidence" value="ECO:0007669"/>
    <property type="project" value="TreeGrafter"/>
</dbReference>
<dbReference type="InterPro" id="IPR002586">
    <property type="entry name" value="CobQ/CobB/MinD/ParA_Nub-bd_dom"/>
</dbReference>
<proteinExistence type="predicted"/>
<name>A0A101DE81_ARCFL</name>
<gene>
    <name evidence="2" type="ORF">XD40_0840</name>
    <name evidence="3" type="ORF">XD48_0357</name>
</gene>
<keyword evidence="2" id="KW-0131">Cell cycle</keyword>
<dbReference type="PANTHER" id="PTHR43384">
    <property type="entry name" value="SEPTUM SITE-DETERMINING PROTEIN MIND HOMOLOG, CHLOROPLASTIC-RELATED"/>
    <property type="match status" value="1"/>
</dbReference>
<evidence type="ECO:0000313" key="5">
    <source>
        <dbReference type="Proteomes" id="UP000054307"/>
    </source>
</evidence>
<dbReference type="Pfam" id="PF01656">
    <property type="entry name" value="CbiA"/>
    <property type="match status" value="1"/>
</dbReference>
<dbReference type="PANTHER" id="PTHR43384:SF10">
    <property type="entry name" value="ATPASE INVOLVED IN CHROMOSOME PARTITIONING, PARA_MIND FAMILY"/>
    <property type="match status" value="1"/>
</dbReference>
<dbReference type="AlphaFoldDB" id="A0A101DE81"/>
<dbReference type="GO" id="GO:0005524">
    <property type="term" value="F:ATP binding"/>
    <property type="evidence" value="ECO:0007669"/>
    <property type="project" value="TreeGrafter"/>
</dbReference>
<keyword evidence="2" id="KW-0132">Cell division</keyword>
<dbReference type="GO" id="GO:0005829">
    <property type="term" value="C:cytosol"/>
    <property type="evidence" value="ECO:0007669"/>
    <property type="project" value="TreeGrafter"/>
</dbReference>
<dbReference type="Gene3D" id="3.40.50.300">
    <property type="entry name" value="P-loop containing nucleotide triphosphate hydrolases"/>
    <property type="match status" value="1"/>
</dbReference>
<dbReference type="PATRIC" id="fig|2234.6.peg.1253"/>
<reference evidence="4 5" key="2">
    <citation type="journal article" date="2015" name="MBio">
        <title>Genome-Resolved Metagenomic Analysis Reveals Roles for Candidate Phyla and Other Microbial Community Members in Biogeochemical Transformations in Oil Reservoirs.</title>
        <authorList>
            <person name="Hu P."/>
            <person name="Tom L."/>
            <person name="Singh A."/>
            <person name="Thomas B.C."/>
            <person name="Baker B.J."/>
            <person name="Piceno Y.M."/>
            <person name="Andersen G.L."/>
            <person name="Banfield J.F."/>
        </authorList>
    </citation>
    <scope>NUCLEOTIDE SEQUENCE [LARGE SCALE GENOMIC DNA]</scope>
</reference>
<dbReference type="InterPro" id="IPR050625">
    <property type="entry name" value="ParA/MinD_ATPase"/>
</dbReference>